<evidence type="ECO:0000256" key="2">
    <source>
        <dbReference type="SAM" id="SignalP"/>
    </source>
</evidence>
<dbReference type="Proteomes" id="UP001243623">
    <property type="component" value="Chromosome"/>
</dbReference>
<dbReference type="Gene3D" id="3.40.190.10">
    <property type="entry name" value="Periplasmic binding protein-like II"/>
    <property type="match status" value="1"/>
</dbReference>
<dbReference type="PANTHER" id="PTHR42928:SF5">
    <property type="entry name" value="BLR1237 PROTEIN"/>
    <property type="match status" value="1"/>
</dbReference>
<evidence type="ECO:0000313" key="4">
    <source>
        <dbReference type="Proteomes" id="UP001243623"/>
    </source>
</evidence>
<dbReference type="CDD" id="cd07012">
    <property type="entry name" value="PBP2_Bug_TTT"/>
    <property type="match status" value="1"/>
</dbReference>
<dbReference type="EMBL" id="CP120678">
    <property type="protein sequence ID" value="WIW71005.1"/>
    <property type="molecule type" value="Genomic_DNA"/>
</dbReference>
<evidence type="ECO:0000313" key="3">
    <source>
        <dbReference type="EMBL" id="WIW71005.1"/>
    </source>
</evidence>
<gene>
    <name evidence="3" type="ORF">P3F81_01390</name>
</gene>
<reference evidence="3" key="1">
    <citation type="submission" date="2023-03" db="EMBL/GenBank/DDBJ databases">
        <title>Selenobaculum gbiensis gen. nov. sp. nov., a new bacterium isolated from the gut microbiota of IBD patient.</title>
        <authorList>
            <person name="Yeo S."/>
            <person name="Park H."/>
            <person name="Huh C.S."/>
        </authorList>
    </citation>
    <scope>NUCLEOTIDE SEQUENCE</scope>
    <source>
        <strain evidence="3">ICN-92133</strain>
    </source>
</reference>
<keyword evidence="4" id="KW-1185">Reference proteome</keyword>
<organism evidence="3 4">
    <name type="scientific">Selenobaculum gibii</name>
    <dbReference type="NCBI Taxonomy" id="3054208"/>
    <lineage>
        <taxon>Bacteria</taxon>
        <taxon>Bacillati</taxon>
        <taxon>Bacillota</taxon>
        <taxon>Negativicutes</taxon>
        <taxon>Selenomonadales</taxon>
        <taxon>Selenomonadaceae</taxon>
        <taxon>Selenobaculum</taxon>
    </lineage>
</organism>
<dbReference type="PROSITE" id="PS51257">
    <property type="entry name" value="PROKAR_LIPOPROTEIN"/>
    <property type="match status" value="1"/>
</dbReference>
<dbReference type="PIRSF" id="PIRSF017082">
    <property type="entry name" value="YflP"/>
    <property type="match status" value="1"/>
</dbReference>
<dbReference type="PANTHER" id="PTHR42928">
    <property type="entry name" value="TRICARBOXYLATE-BINDING PROTEIN"/>
    <property type="match status" value="1"/>
</dbReference>
<keyword evidence="2" id="KW-0732">Signal</keyword>
<dbReference type="SUPFAM" id="SSF53850">
    <property type="entry name" value="Periplasmic binding protein-like II"/>
    <property type="match status" value="1"/>
</dbReference>
<proteinExistence type="inferred from homology"/>
<feature type="chain" id="PRO_5040953426" evidence="2">
    <location>
        <begin position="22"/>
        <end position="334"/>
    </location>
</feature>
<feature type="signal peptide" evidence="2">
    <location>
        <begin position="1"/>
        <end position="21"/>
    </location>
</feature>
<dbReference type="RefSeq" id="WP_309320553.1">
    <property type="nucleotide sequence ID" value="NZ_CP120678.1"/>
</dbReference>
<dbReference type="Gene3D" id="3.40.190.150">
    <property type="entry name" value="Bordetella uptake gene, domain 1"/>
    <property type="match status" value="1"/>
</dbReference>
<dbReference type="InterPro" id="IPR005064">
    <property type="entry name" value="BUG"/>
</dbReference>
<dbReference type="InterPro" id="IPR042100">
    <property type="entry name" value="Bug_dom1"/>
</dbReference>
<evidence type="ECO:0000256" key="1">
    <source>
        <dbReference type="ARBA" id="ARBA00006987"/>
    </source>
</evidence>
<comment type="similarity">
    <text evidence="1">Belongs to the UPF0065 (bug) family.</text>
</comment>
<dbReference type="Pfam" id="PF03401">
    <property type="entry name" value="TctC"/>
    <property type="match status" value="1"/>
</dbReference>
<dbReference type="KEGG" id="sgbi:P3F81_01390"/>
<name>A0A9Y2AG20_9FIRM</name>
<dbReference type="AlphaFoldDB" id="A0A9Y2AG20"/>
<accession>A0A9Y2AG20</accession>
<sequence length="334" mass="36625">MQKKSLVFLMMGLFITGITMTGCTMTEEKNDYPNKPINVIVPFTAGGSSDLQARTLEKLAPKYLDQNFIILNKPGGGGSVAWNELVTSPSDGYNIGISYAALLLQPLYGSTKYHYPTALEPIVQFSTTPLLFVVNTDQPWQTLDDLIKFSKQNPNKINLGHAGIGDISHIIGEIFAKEADISINQIPFKGASESTAALLGGHIQIVVASPGALTEQIASGKLRALAISSENRSTNPIFAQTPTFKELGYNIVLENWFGIIAPKEITSETKKKLEAGLTKMIADPEFKVNIEKLGMEVSYLNSEDSKKKWIADNEKLSNMLKETDIIEQIQAQKK</sequence>
<protein>
    <submittedName>
        <fullName evidence="3">Tripartite tricarboxylate transporter substrate binding protein</fullName>
    </submittedName>
</protein>